<evidence type="ECO:0000256" key="7">
    <source>
        <dbReference type="ARBA" id="ARBA00022695"/>
    </source>
</evidence>
<dbReference type="InterPro" id="IPR002606">
    <property type="entry name" value="Riboflavin_kinase_bac"/>
</dbReference>
<dbReference type="Pfam" id="PF01687">
    <property type="entry name" value="Flavokinase"/>
    <property type="match status" value="1"/>
</dbReference>
<evidence type="ECO:0000313" key="17">
    <source>
        <dbReference type="EMBL" id="MDN0023586.1"/>
    </source>
</evidence>
<comment type="pathway">
    <text evidence="2 15">Cofactor biosynthesis; FAD biosynthesis; FAD from FMN: step 1/1.</text>
</comment>
<dbReference type="GO" id="GO:0005524">
    <property type="term" value="F:ATP binding"/>
    <property type="evidence" value="ECO:0007669"/>
    <property type="project" value="UniProtKB-UniRule"/>
</dbReference>
<dbReference type="Proteomes" id="UP001168478">
    <property type="component" value="Unassembled WGS sequence"/>
</dbReference>
<evidence type="ECO:0000256" key="1">
    <source>
        <dbReference type="ARBA" id="ARBA00002121"/>
    </source>
</evidence>
<dbReference type="EMBL" id="JAUEIF010000012">
    <property type="protein sequence ID" value="MDN0026129.1"/>
    <property type="molecule type" value="Genomic_DNA"/>
</dbReference>
<comment type="catalytic activity">
    <reaction evidence="13 15">
        <text>riboflavin + ATP = FMN + ADP + H(+)</text>
        <dbReference type="Rhea" id="RHEA:14357"/>
        <dbReference type="ChEBI" id="CHEBI:15378"/>
        <dbReference type="ChEBI" id="CHEBI:30616"/>
        <dbReference type="ChEBI" id="CHEBI:57986"/>
        <dbReference type="ChEBI" id="CHEBI:58210"/>
        <dbReference type="ChEBI" id="CHEBI:456216"/>
        <dbReference type="EC" id="2.7.1.26"/>
    </reaction>
</comment>
<evidence type="ECO:0000256" key="9">
    <source>
        <dbReference type="ARBA" id="ARBA00022777"/>
    </source>
</evidence>
<organism evidence="18 20">
    <name type="scientific">Leyella lascolaii</name>
    <dbReference type="NCBI Taxonomy" id="1776379"/>
    <lineage>
        <taxon>Bacteria</taxon>
        <taxon>Pseudomonadati</taxon>
        <taxon>Bacteroidota</taxon>
        <taxon>Bacteroidia</taxon>
        <taxon>Bacteroidales</taxon>
        <taxon>Prevotellaceae</taxon>
        <taxon>Leyella</taxon>
    </lineage>
</organism>
<dbReference type="Gene3D" id="3.40.50.620">
    <property type="entry name" value="HUPs"/>
    <property type="match status" value="1"/>
</dbReference>
<comment type="caution">
    <text evidence="18">The sequence shown here is derived from an EMBL/GenBank/DDBJ whole genome shotgun (WGS) entry which is preliminary data.</text>
</comment>
<dbReference type="EC" id="2.7.1.26" evidence="15"/>
<keyword evidence="9 15" id="KW-0418">Kinase</keyword>
<keyword evidence="5 15" id="KW-0288">FMN</keyword>
<feature type="domain" description="Riboflavin kinase" evidence="16">
    <location>
        <begin position="182"/>
        <end position="309"/>
    </location>
</feature>
<comment type="similarity">
    <text evidence="15">Belongs to the ribF family.</text>
</comment>
<evidence type="ECO:0000313" key="19">
    <source>
        <dbReference type="Proteomes" id="UP001167831"/>
    </source>
</evidence>
<dbReference type="SMART" id="SM00904">
    <property type="entry name" value="Flavokinase"/>
    <property type="match status" value="1"/>
</dbReference>
<evidence type="ECO:0000256" key="13">
    <source>
        <dbReference type="ARBA" id="ARBA00047880"/>
    </source>
</evidence>
<dbReference type="PIRSF" id="PIRSF004491">
    <property type="entry name" value="FAD_Synth"/>
    <property type="match status" value="1"/>
</dbReference>
<keyword evidence="11 15" id="KW-0067">ATP-binding</keyword>
<dbReference type="SUPFAM" id="SSF52374">
    <property type="entry name" value="Nucleotidylyl transferase"/>
    <property type="match status" value="1"/>
</dbReference>
<evidence type="ECO:0000313" key="20">
    <source>
        <dbReference type="Proteomes" id="UP001168478"/>
    </source>
</evidence>
<proteinExistence type="inferred from homology"/>
<dbReference type="EC" id="2.7.7.2" evidence="15"/>
<keyword evidence="8 15" id="KW-0547">Nucleotide-binding</keyword>
<keyword evidence="12" id="KW-0511">Multifunctional enzyme</keyword>
<dbReference type="GO" id="GO:0009398">
    <property type="term" value="P:FMN biosynthetic process"/>
    <property type="evidence" value="ECO:0007669"/>
    <property type="project" value="UniProtKB-UniRule"/>
</dbReference>
<comment type="catalytic activity">
    <reaction evidence="14 15">
        <text>FMN + ATP + H(+) = FAD + diphosphate</text>
        <dbReference type="Rhea" id="RHEA:17237"/>
        <dbReference type="ChEBI" id="CHEBI:15378"/>
        <dbReference type="ChEBI" id="CHEBI:30616"/>
        <dbReference type="ChEBI" id="CHEBI:33019"/>
        <dbReference type="ChEBI" id="CHEBI:57692"/>
        <dbReference type="ChEBI" id="CHEBI:58210"/>
        <dbReference type="EC" id="2.7.7.2"/>
    </reaction>
</comment>
<evidence type="ECO:0000259" key="16">
    <source>
        <dbReference type="SMART" id="SM00904"/>
    </source>
</evidence>
<keyword evidence="19" id="KW-1185">Reference proteome</keyword>
<keyword evidence="7 15" id="KW-0548">Nucleotidyltransferase</keyword>
<evidence type="ECO:0000256" key="14">
    <source>
        <dbReference type="ARBA" id="ARBA00049494"/>
    </source>
</evidence>
<dbReference type="NCBIfam" id="TIGR00083">
    <property type="entry name" value="ribF"/>
    <property type="match status" value="1"/>
</dbReference>
<gene>
    <name evidence="17" type="ORF">QVN81_11240</name>
    <name evidence="18" type="ORF">QVN84_11470</name>
</gene>
<evidence type="ECO:0000256" key="4">
    <source>
        <dbReference type="ARBA" id="ARBA00022630"/>
    </source>
</evidence>
<dbReference type="InterPro" id="IPR023468">
    <property type="entry name" value="Riboflavin_kinase"/>
</dbReference>
<protein>
    <recommendedName>
        <fullName evidence="15">Riboflavin biosynthesis protein</fullName>
    </recommendedName>
    <domain>
        <recommendedName>
            <fullName evidence="15">Riboflavin kinase</fullName>
            <ecNumber evidence="15">2.7.1.26</ecNumber>
        </recommendedName>
        <alternativeName>
            <fullName evidence="15">Flavokinase</fullName>
        </alternativeName>
    </domain>
    <domain>
        <recommendedName>
            <fullName evidence="15">FMN adenylyltransferase</fullName>
            <ecNumber evidence="15">2.7.7.2</ecNumber>
        </recommendedName>
        <alternativeName>
            <fullName evidence="15">FAD pyrophosphorylase</fullName>
        </alternativeName>
        <alternativeName>
            <fullName evidence="15">FAD synthase</fullName>
        </alternativeName>
    </domain>
</protein>
<dbReference type="PANTHER" id="PTHR22749">
    <property type="entry name" value="RIBOFLAVIN KINASE/FMN ADENYLYLTRANSFERASE"/>
    <property type="match status" value="1"/>
</dbReference>
<dbReference type="GO" id="GO:0008531">
    <property type="term" value="F:riboflavin kinase activity"/>
    <property type="evidence" value="ECO:0007669"/>
    <property type="project" value="UniProtKB-UniRule"/>
</dbReference>
<dbReference type="Pfam" id="PF06574">
    <property type="entry name" value="FAD_syn"/>
    <property type="match status" value="1"/>
</dbReference>
<dbReference type="GO" id="GO:0003919">
    <property type="term" value="F:FMN adenylyltransferase activity"/>
    <property type="evidence" value="ECO:0007669"/>
    <property type="project" value="UniProtKB-UniRule"/>
</dbReference>
<dbReference type="GO" id="GO:0006747">
    <property type="term" value="P:FAD biosynthetic process"/>
    <property type="evidence" value="ECO:0007669"/>
    <property type="project" value="UniProtKB-UniRule"/>
</dbReference>
<evidence type="ECO:0000256" key="10">
    <source>
        <dbReference type="ARBA" id="ARBA00022827"/>
    </source>
</evidence>
<dbReference type="SUPFAM" id="SSF82114">
    <property type="entry name" value="Riboflavin kinase-like"/>
    <property type="match status" value="1"/>
</dbReference>
<evidence type="ECO:0000256" key="11">
    <source>
        <dbReference type="ARBA" id="ARBA00022840"/>
    </source>
</evidence>
<dbReference type="NCBIfam" id="NF004160">
    <property type="entry name" value="PRK05627.1-3"/>
    <property type="match status" value="1"/>
</dbReference>
<evidence type="ECO:0000256" key="12">
    <source>
        <dbReference type="ARBA" id="ARBA00023268"/>
    </source>
</evidence>
<sequence length="314" mass="35560">MKTIHLGKDMQPMQPCVATIGFFDGVHRGHQYLIRQVTDEAKATGMESTVITFDRHPRQVLQSDYIPQLLSTPDSKLLMLSKTGIDNAVVLHFDMEMASLSAEEFITRILKERLNVRKLIIGYDNRFGHGRAEGFADYVRYGKEAGMEVIHANAFTLYGYNVSSSVIRRFLQDGEVEMAEKCLGYPYTISGTVRKGFQEGRKLGFPTANIDPATVCQMIPAKGAYAVTARIEQSMAMRPAMMNIGTRPTFGGMDVSLETNIFNFSDNIYGKLMLVSFIHRIRGEQKFDSLAQLREQLRMDRKLVEQQFSKDKEE</sequence>
<comment type="function">
    <text evidence="1">Catalyzes the phosphorylation of riboflavin to FMN followed by the adenylation of FMN to FAD.</text>
</comment>
<dbReference type="GO" id="GO:0009231">
    <property type="term" value="P:riboflavin biosynthetic process"/>
    <property type="evidence" value="ECO:0007669"/>
    <property type="project" value="InterPro"/>
</dbReference>
<reference evidence="18" key="1">
    <citation type="submission" date="2023-06" db="EMBL/GenBank/DDBJ databases">
        <authorList>
            <person name="Zeman M."/>
            <person name="Kubasova T."/>
            <person name="Jahodarova E."/>
            <person name="Nykrynova M."/>
            <person name="Rychlik I."/>
        </authorList>
    </citation>
    <scope>NUCLEOTIDE SEQUENCE</scope>
    <source>
        <strain evidence="18">ET15</strain>
        <strain evidence="17">ET37</strain>
    </source>
</reference>
<dbReference type="Proteomes" id="UP001167831">
    <property type="component" value="Unassembled WGS sequence"/>
</dbReference>
<evidence type="ECO:0000256" key="2">
    <source>
        <dbReference type="ARBA" id="ARBA00004726"/>
    </source>
</evidence>
<accession>A0AAW7JLM0</accession>
<evidence type="ECO:0000256" key="3">
    <source>
        <dbReference type="ARBA" id="ARBA00005201"/>
    </source>
</evidence>
<dbReference type="PANTHER" id="PTHR22749:SF6">
    <property type="entry name" value="RIBOFLAVIN KINASE"/>
    <property type="match status" value="1"/>
</dbReference>
<dbReference type="Gene3D" id="2.40.30.30">
    <property type="entry name" value="Riboflavin kinase-like"/>
    <property type="match status" value="1"/>
</dbReference>
<dbReference type="InterPro" id="IPR023465">
    <property type="entry name" value="Riboflavin_kinase_dom_sf"/>
</dbReference>
<dbReference type="InterPro" id="IPR015864">
    <property type="entry name" value="FAD_synthase"/>
</dbReference>
<dbReference type="InterPro" id="IPR014729">
    <property type="entry name" value="Rossmann-like_a/b/a_fold"/>
</dbReference>
<dbReference type="AlphaFoldDB" id="A0AAW7JLM0"/>
<evidence type="ECO:0000256" key="8">
    <source>
        <dbReference type="ARBA" id="ARBA00022741"/>
    </source>
</evidence>
<dbReference type="NCBIfam" id="NF004162">
    <property type="entry name" value="PRK05627.1-5"/>
    <property type="match status" value="1"/>
</dbReference>
<dbReference type="FunFam" id="3.40.50.620:FF:000021">
    <property type="entry name" value="Riboflavin biosynthesis protein"/>
    <property type="match status" value="1"/>
</dbReference>
<evidence type="ECO:0000313" key="18">
    <source>
        <dbReference type="EMBL" id="MDN0026129.1"/>
    </source>
</evidence>
<keyword evidence="4 15" id="KW-0285">Flavoprotein</keyword>
<evidence type="ECO:0000256" key="5">
    <source>
        <dbReference type="ARBA" id="ARBA00022643"/>
    </source>
</evidence>
<reference evidence="18" key="2">
    <citation type="submission" date="2023-08" db="EMBL/GenBank/DDBJ databases">
        <title>Identification and characterization of horizontal gene transfer across gut microbiota members of farm animals based on homology search.</title>
        <authorList>
            <person name="Schwarzerova J."/>
            <person name="Nykrynova M."/>
            <person name="Jureckova K."/>
            <person name="Cejkova D."/>
            <person name="Rychlik I."/>
        </authorList>
    </citation>
    <scope>NUCLEOTIDE SEQUENCE</scope>
    <source>
        <strain evidence="18">ET15</strain>
        <strain evidence="17">ET37</strain>
    </source>
</reference>
<dbReference type="CDD" id="cd02064">
    <property type="entry name" value="FAD_synthetase_N"/>
    <property type="match status" value="1"/>
</dbReference>
<dbReference type="EMBL" id="JAUEIE010000014">
    <property type="protein sequence ID" value="MDN0023586.1"/>
    <property type="molecule type" value="Genomic_DNA"/>
</dbReference>
<name>A0AAW7JLM0_9BACT</name>
<keyword evidence="10 15" id="KW-0274">FAD</keyword>
<evidence type="ECO:0000256" key="6">
    <source>
        <dbReference type="ARBA" id="ARBA00022679"/>
    </source>
</evidence>
<evidence type="ECO:0000256" key="15">
    <source>
        <dbReference type="PIRNR" id="PIRNR004491"/>
    </source>
</evidence>
<dbReference type="RefSeq" id="WP_068857363.1">
    <property type="nucleotide sequence ID" value="NZ_JAUEIE010000014.1"/>
</dbReference>
<keyword evidence="6 15" id="KW-0808">Transferase</keyword>
<comment type="pathway">
    <text evidence="3 15">Cofactor biosynthesis; FMN biosynthesis; FMN from riboflavin (ATP route): step 1/1.</text>
</comment>
<dbReference type="InterPro" id="IPR015865">
    <property type="entry name" value="Riboflavin_kinase_bac/euk"/>
</dbReference>